<keyword evidence="8 13" id="KW-0460">Magnesium</keyword>
<keyword evidence="7 13" id="KW-0378">Hydrolase</keyword>
<dbReference type="NCBIfam" id="TIGR00648">
    <property type="entry name" value="recU"/>
    <property type="match status" value="1"/>
</dbReference>
<dbReference type="GO" id="GO:0006281">
    <property type="term" value="P:DNA repair"/>
    <property type="evidence" value="ECO:0007669"/>
    <property type="project" value="UniProtKB-UniRule"/>
</dbReference>
<evidence type="ECO:0000256" key="4">
    <source>
        <dbReference type="ARBA" id="ARBA00022723"/>
    </source>
</evidence>
<dbReference type="EMBL" id="JACHHF010000001">
    <property type="protein sequence ID" value="MBB5175404.1"/>
    <property type="molecule type" value="Genomic_DNA"/>
</dbReference>
<dbReference type="RefSeq" id="WP_260173194.1">
    <property type="nucleotide sequence ID" value="NZ_CBCRYX010000003.1"/>
</dbReference>
<dbReference type="NCBIfam" id="NF002584">
    <property type="entry name" value="PRK02234.1-5"/>
    <property type="match status" value="1"/>
</dbReference>
<evidence type="ECO:0000256" key="3">
    <source>
        <dbReference type="ARBA" id="ARBA00022722"/>
    </source>
</evidence>
<comment type="caution">
    <text evidence="15">The sequence shown here is derived from an EMBL/GenBank/DDBJ whole genome shotgun (WGS) entry which is preliminary data.</text>
</comment>
<name>A0A9Q2HEG2_9STAP</name>
<evidence type="ECO:0000256" key="2">
    <source>
        <dbReference type="ARBA" id="ARBA00022490"/>
    </source>
</evidence>
<dbReference type="InterPro" id="IPR011335">
    <property type="entry name" value="Restrct_endonuc-II-like"/>
</dbReference>
<protein>
    <recommendedName>
        <fullName evidence="12 13">Holliday junction resolvase RecU</fullName>
        <ecNumber evidence="13 14">3.1.21.10</ecNumber>
    </recommendedName>
    <alternativeName>
        <fullName evidence="13">Recombination protein U homolog</fullName>
    </alternativeName>
</protein>
<dbReference type="GO" id="GO:0003676">
    <property type="term" value="F:nucleic acid binding"/>
    <property type="evidence" value="ECO:0007669"/>
    <property type="project" value="InterPro"/>
</dbReference>
<sequence>MNEYTQGMINLKYPAGIQKSNVTSNHRKKKVQYGHRGMTLEKDIDTTNKYYLNTNRAIIHKKPTPITVVNVDYPSRKKAKITEAYYKTPSTSDYNGIYRGRYIDFEVKETRNPTRFPFINIHEHQVEHMRECHKQGGIVFIIMRFHVHDEVFLYPIERFLVHWDNFKNKDGRKSIRYDDVKKESYQIPEKYNPRFDYLKTVDEIYFGER</sequence>
<dbReference type="PIRSF" id="PIRSF037785">
    <property type="entry name" value="RecU"/>
    <property type="match status" value="1"/>
</dbReference>
<gene>
    <name evidence="13" type="primary">recU</name>
    <name evidence="15" type="ORF">HNQ45_000262</name>
</gene>
<dbReference type="EC" id="3.1.21.10" evidence="13 14"/>
<evidence type="ECO:0000256" key="13">
    <source>
        <dbReference type="HAMAP-Rule" id="MF_00130"/>
    </source>
</evidence>
<evidence type="ECO:0000256" key="1">
    <source>
        <dbReference type="ARBA" id="ARBA00004496"/>
    </source>
</evidence>
<evidence type="ECO:0000256" key="11">
    <source>
        <dbReference type="ARBA" id="ARBA00023447"/>
    </source>
</evidence>
<evidence type="ECO:0000256" key="7">
    <source>
        <dbReference type="ARBA" id="ARBA00022801"/>
    </source>
</evidence>
<evidence type="ECO:0000256" key="6">
    <source>
        <dbReference type="ARBA" id="ARBA00022763"/>
    </source>
</evidence>
<evidence type="ECO:0000256" key="10">
    <source>
        <dbReference type="ARBA" id="ARBA00023204"/>
    </source>
</evidence>
<proteinExistence type="inferred from homology"/>
<dbReference type="CDD" id="cd22354">
    <property type="entry name" value="RecU-like"/>
    <property type="match status" value="1"/>
</dbReference>
<keyword evidence="4 13" id="KW-0479">Metal-binding</keyword>
<dbReference type="GO" id="GO:0008821">
    <property type="term" value="F:crossover junction DNA endonuclease activity"/>
    <property type="evidence" value="ECO:0007669"/>
    <property type="project" value="UniProtKB-EC"/>
</dbReference>
<keyword evidence="6 13" id="KW-0227">DNA damage</keyword>
<dbReference type="GO" id="GO:0005737">
    <property type="term" value="C:cytoplasm"/>
    <property type="evidence" value="ECO:0007669"/>
    <property type="project" value="UniProtKB-SubCell"/>
</dbReference>
<comment type="similarity">
    <text evidence="11 13">Belongs to the RecU family.</text>
</comment>
<feature type="binding site" evidence="13">
    <location>
        <position position="93"/>
    </location>
    <ligand>
        <name>Mg(2+)</name>
        <dbReference type="ChEBI" id="CHEBI:18420"/>
    </ligand>
</feature>
<feature type="binding site" evidence="13">
    <location>
        <position position="91"/>
    </location>
    <ligand>
        <name>Mg(2+)</name>
        <dbReference type="ChEBI" id="CHEBI:18420"/>
    </ligand>
</feature>
<dbReference type="GO" id="GO:0007059">
    <property type="term" value="P:chromosome segregation"/>
    <property type="evidence" value="ECO:0007669"/>
    <property type="project" value="UniProtKB-UniRule"/>
</dbReference>
<evidence type="ECO:0000313" key="15">
    <source>
        <dbReference type="EMBL" id="MBB5175404.1"/>
    </source>
</evidence>
<keyword evidence="9 13" id="KW-0233">DNA recombination</keyword>
<keyword evidence="16" id="KW-1185">Reference proteome</keyword>
<reference evidence="15 16" key="1">
    <citation type="submission" date="2020-08" db="EMBL/GenBank/DDBJ databases">
        <title>Genomic Encyclopedia of Type Strains, Phase IV (KMG-IV): sequencing the most valuable type-strain genomes for metagenomic binning, comparative biology and taxonomic classification.</title>
        <authorList>
            <person name="Goeker M."/>
        </authorList>
    </citation>
    <scope>NUCLEOTIDE SEQUENCE [LARGE SCALE GENOMIC DNA]</scope>
    <source>
        <strain evidence="15 16">DSM 19163</strain>
    </source>
</reference>
<dbReference type="HAMAP" id="MF_00130">
    <property type="entry name" value="RecU"/>
    <property type="match status" value="1"/>
</dbReference>
<dbReference type="GO" id="GO:0006310">
    <property type="term" value="P:DNA recombination"/>
    <property type="evidence" value="ECO:0007669"/>
    <property type="project" value="UniProtKB-UniRule"/>
</dbReference>
<keyword evidence="3 13" id="KW-0540">Nuclease</keyword>
<evidence type="ECO:0000256" key="8">
    <source>
        <dbReference type="ARBA" id="ARBA00022842"/>
    </source>
</evidence>
<dbReference type="InterPro" id="IPR004612">
    <property type="entry name" value="Resolv_RecU"/>
</dbReference>
<keyword evidence="10 13" id="KW-0234">DNA repair</keyword>
<evidence type="ECO:0000256" key="14">
    <source>
        <dbReference type="NCBIfam" id="TIGR00648"/>
    </source>
</evidence>
<comment type="catalytic activity">
    <reaction evidence="13">
        <text>Endonucleolytic cleavage at a junction such as a reciprocal single-stranded crossover between two homologous DNA duplexes (Holliday junction).</text>
        <dbReference type="EC" id="3.1.21.10"/>
    </reaction>
</comment>
<feature type="binding site" evidence="13">
    <location>
        <position position="106"/>
    </location>
    <ligand>
        <name>Mg(2+)</name>
        <dbReference type="ChEBI" id="CHEBI:18420"/>
    </ligand>
</feature>
<dbReference type="SUPFAM" id="SSF52980">
    <property type="entry name" value="Restriction endonuclease-like"/>
    <property type="match status" value="1"/>
</dbReference>
<dbReference type="GO" id="GO:0000287">
    <property type="term" value="F:magnesium ion binding"/>
    <property type="evidence" value="ECO:0007669"/>
    <property type="project" value="UniProtKB-UniRule"/>
</dbReference>
<dbReference type="Gene3D" id="3.40.1350.10">
    <property type="match status" value="1"/>
</dbReference>
<comment type="cofactor">
    <cofactor evidence="13">
        <name>Mg(2+)</name>
        <dbReference type="ChEBI" id="CHEBI:18420"/>
    </cofactor>
    <text evidence="13">Binds 1 Mg(2+) ion per subunit.</text>
</comment>
<evidence type="ECO:0000256" key="12">
    <source>
        <dbReference type="ARBA" id="ARBA00029523"/>
    </source>
</evidence>
<dbReference type="Proteomes" id="UP000579136">
    <property type="component" value="Unassembled WGS sequence"/>
</dbReference>
<accession>A0A9Q2HEG2</accession>
<evidence type="ECO:0000313" key="16">
    <source>
        <dbReference type="Proteomes" id="UP000579136"/>
    </source>
</evidence>
<evidence type="ECO:0000256" key="9">
    <source>
        <dbReference type="ARBA" id="ARBA00023172"/>
    </source>
</evidence>
<keyword evidence="5 13" id="KW-0255">Endonuclease</keyword>
<feature type="site" description="Transition state stabilizer" evidence="13">
    <location>
        <position position="108"/>
    </location>
</feature>
<evidence type="ECO:0000256" key="5">
    <source>
        <dbReference type="ARBA" id="ARBA00022759"/>
    </source>
</evidence>
<feature type="binding site" evidence="13">
    <location>
        <position position="125"/>
    </location>
    <ligand>
        <name>Mg(2+)</name>
        <dbReference type="ChEBI" id="CHEBI:18420"/>
    </ligand>
</feature>
<keyword evidence="2 13" id="KW-0963">Cytoplasm</keyword>
<comment type="subcellular location">
    <subcellularLocation>
        <location evidence="1 13">Cytoplasm</location>
    </subcellularLocation>
</comment>
<dbReference type="AlphaFoldDB" id="A0A9Q2HEG2"/>
<dbReference type="Pfam" id="PF03838">
    <property type="entry name" value="RecU"/>
    <property type="match status" value="1"/>
</dbReference>
<organism evidence="15 16">
    <name type="scientific">Nosocomiicoccus ampullae</name>
    <dbReference type="NCBI Taxonomy" id="489910"/>
    <lineage>
        <taxon>Bacteria</taxon>
        <taxon>Bacillati</taxon>
        <taxon>Bacillota</taxon>
        <taxon>Bacilli</taxon>
        <taxon>Bacillales</taxon>
        <taxon>Staphylococcaceae</taxon>
        <taxon>Nosocomiicoccus</taxon>
    </lineage>
</organism>
<dbReference type="InterPro" id="IPR011856">
    <property type="entry name" value="tRNA_endonuc-like_dom_sf"/>
</dbReference>
<comment type="function">
    <text evidence="13">Endonuclease that resolves Holliday junction intermediates in genetic recombination. Cleaves mobile four-strand junctions by introducing symmetrical nicks in paired strands. Promotes annealing of linear ssDNA with homologous dsDNA. Required for DNA repair, homologous recombination and chromosome segregation.</text>
</comment>